<feature type="compositionally biased region" description="Polar residues" evidence="2">
    <location>
        <begin position="37"/>
        <end position="47"/>
    </location>
</feature>
<accession>A0ABR2YKK3</accession>
<feature type="region of interest" description="Disordered" evidence="2">
    <location>
        <begin position="1"/>
        <end position="359"/>
    </location>
</feature>
<gene>
    <name evidence="3" type="ORF">WJX75_002668</name>
</gene>
<name>A0ABR2YKK3_9CHLO</name>
<evidence type="ECO:0000256" key="1">
    <source>
        <dbReference type="SAM" id="Coils"/>
    </source>
</evidence>
<reference evidence="3 4" key="1">
    <citation type="journal article" date="2024" name="Nat. Commun.">
        <title>Phylogenomics reveals the evolutionary origins of lichenization in chlorophyte algae.</title>
        <authorList>
            <person name="Puginier C."/>
            <person name="Libourel C."/>
            <person name="Otte J."/>
            <person name="Skaloud P."/>
            <person name="Haon M."/>
            <person name="Grisel S."/>
            <person name="Petersen M."/>
            <person name="Berrin J.G."/>
            <person name="Delaux P.M."/>
            <person name="Dal Grande F."/>
            <person name="Keller J."/>
        </authorList>
    </citation>
    <scope>NUCLEOTIDE SEQUENCE [LARGE SCALE GENOMIC DNA]</scope>
    <source>
        <strain evidence="3 4">SAG 216-7</strain>
    </source>
</reference>
<feature type="coiled-coil region" evidence="1">
    <location>
        <begin position="679"/>
        <end position="744"/>
    </location>
</feature>
<dbReference type="EMBL" id="JALJOT010000009">
    <property type="protein sequence ID" value="KAK9907384.1"/>
    <property type="molecule type" value="Genomic_DNA"/>
</dbReference>
<comment type="caution">
    <text evidence="3">The sequence shown here is derived from an EMBL/GenBank/DDBJ whole genome shotgun (WGS) entry which is preliminary data.</text>
</comment>
<keyword evidence="4" id="KW-1185">Reference proteome</keyword>
<evidence type="ECO:0000256" key="2">
    <source>
        <dbReference type="SAM" id="MobiDB-lite"/>
    </source>
</evidence>
<organism evidence="3 4">
    <name type="scientific">Coccomyxa subellipsoidea</name>
    <dbReference type="NCBI Taxonomy" id="248742"/>
    <lineage>
        <taxon>Eukaryota</taxon>
        <taxon>Viridiplantae</taxon>
        <taxon>Chlorophyta</taxon>
        <taxon>core chlorophytes</taxon>
        <taxon>Trebouxiophyceae</taxon>
        <taxon>Trebouxiophyceae incertae sedis</taxon>
        <taxon>Coccomyxaceae</taxon>
        <taxon>Coccomyxa</taxon>
    </lineage>
</organism>
<evidence type="ECO:0000313" key="3">
    <source>
        <dbReference type="EMBL" id="KAK9907384.1"/>
    </source>
</evidence>
<protein>
    <recommendedName>
        <fullName evidence="5">UVR domain-containing protein</fullName>
    </recommendedName>
</protein>
<feature type="coiled-coil region" evidence="1">
    <location>
        <begin position="811"/>
        <end position="957"/>
    </location>
</feature>
<feature type="compositionally biased region" description="Acidic residues" evidence="2">
    <location>
        <begin position="320"/>
        <end position="329"/>
    </location>
</feature>
<evidence type="ECO:0008006" key="5">
    <source>
        <dbReference type="Google" id="ProtNLM"/>
    </source>
</evidence>
<dbReference type="Proteomes" id="UP001491310">
    <property type="component" value="Unassembled WGS sequence"/>
</dbReference>
<proteinExistence type="predicted"/>
<evidence type="ECO:0000313" key="4">
    <source>
        <dbReference type="Proteomes" id="UP001491310"/>
    </source>
</evidence>
<sequence length="971" mass="104939">MKAIHHKRRLEDVPEEGEAGWKSGASFAEGGLHIPLDTSTSELQPQANEHRRESVAALSQMGQVKNRLAMWEPKTGAAQQATLKRSWNKPWKKPKQEDQAGTEPARGTLKPTLAAIQQSVPQPAAADAETVSTPRRGLVEALTPRRGSGESTPRGKAALSSPFLKSVQELFSSGLRRSGNSNLGPPVPSAEPAETQQDGFSPLSGGMSAEKPISSSTEPLSSAAERKKALRSPKRTVAGGVITHRSGERLQPRIPEASPAPAQPSPTLLSIQKLMAKQAASVGALQETGRAQAVAEALEAPSEPAGESAGDSTSMTVSEAAEDAAEDDILVPLQSSHSPQSSAHHRSCRRPGSEDAMQVTSPIREKIDLEGMLAHARSAEGALAVTGAEVSAESSAGAFTPEPSPSAERLVSERSLDEAEFVLLQEVMSKPLDPADQERVQAIADELFQEMQCKQDAKVAEAAGDSPQFSLVKEASSLAPSDVSDMTADESLNSLHDRPPVQALQMSTDARWLSESGELRAADIEPVRLDMEGPSGQQPAPAAALGDALAEALAEEATPSTAPRVADPAPFLSNNNVVFSPDTPAEALSEASASIANERPNLRIRIIDPEEQRTPLETKFNLNDFSPSAARRISTGPDAAQYTTDPPLEAQRACELVEEAAAEAGLLGTDTQRLVHVLKPVLEGMLEDLEQQQRLLEDQDKSEQFLRTELEIIAQEHGHLHASLQKAEADKKELQEQHALTEQQFKILYRSKYLPLKEEHDRCGSEMLRLRDSRAAALEANEKWRAQACFYSVHSCKHDFFLLVATAQLQVRKADLDADNAAHKIEQLQDELQSSKAEAEQQADALAAAEAEALRASRKNSALEAQLRALQAEREALKAAAEEAETKVSAAQVARDRATKEVYTKDEEAEELRRRLRTFKAENDKFAGVKAQLQGELAALQAQVTEEKRESAKLRKLCDGLMTDLEEARLK</sequence>
<keyword evidence="1" id="KW-0175">Coiled coil</keyword>